<dbReference type="RefSeq" id="WP_188838057.1">
    <property type="nucleotide sequence ID" value="NZ_BMHI01000005.1"/>
</dbReference>
<proteinExistence type="predicted"/>
<dbReference type="Proteomes" id="UP000636793">
    <property type="component" value="Unassembled WGS sequence"/>
</dbReference>
<evidence type="ECO:0000313" key="1">
    <source>
        <dbReference type="EMBL" id="GGB38932.1"/>
    </source>
</evidence>
<dbReference type="EMBL" id="BMHI01000005">
    <property type="protein sequence ID" value="GGB38932.1"/>
    <property type="molecule type" value="Genomic_DNA"/>
</dbReference>
<evidence type="ECO:0000313" key="2">
    <source>
        <dbReference type="Proteomes" id="UP000636793"/>
    </source>
</evidence>
<sequence>MRQIVITGVRSRTHLVHLAAYLRGLTEQFHVTYLAGGTFLGKARVTTGDIRRLLPLGPDTHLQIIQSVGALAGVPDGPLTYLSVGAPGIKPWVTMRRAAPRRPLRTVVTDEGLGTYGDWRTRRAAWRRQGGGEPWTTARALAVEGAVRGLTSTRFAMYDVGRGFALQSRIRDEFLAHAGDRRPDREDGRVVFLSSPWVEIGALAEKDYLLHIDAVARDTAARGKRLVVRPHPAEDPARYRDFETIEGDLPAELDPAVIGASGAVGGTSTALLNLAALHDMPTTRVVTPGLEHLETGLGREQRELLSRYLPAAVTVSG</sequence>
<protein>
    <submittedName>
        <fullName evidence="1">Uncharacterized protein</fullName>
    </submittedName>
</protein>
<keyword evidence="2" id="KW-1185">Reference proteome</keyword>
<organism evidence="1 2">
    <name type="scientific">Flexivirga endophytica</name>
    <dbReference type="NCBI Taxonomy" id="1849103"/>
    <lineage>
        <taxon>Bacteria</taxon>
        <taxon>Bacillati</taxon>
        <taxon>Actinomycetota</taxon>
        <taxon>Actinomycetes</taxon>
        <taxon>Micrococcales</taxon>
        <taxon>Dermacoccaceae</taxon>
        <taxon>Flexivirga</taxon>
    </lineage>
</organism>
<name>A0A916TBH0_9MICO</name>
<accession>A0A916TBH0</accession>
<gene>
    <name evidence="1" type="ORF">GCM10011492_32140</name>
</gene>
<reference evidence="1" key="2">
    <citation type="submission" date="2020-09" db="EMBL/GenBank/DDBJ databases">
        <authorList>
            <person name="Sun Q."/>
            <person name="Zhou Y."/>
        </authorList>
    </citation>
    <scope>NUCLEOTIDE SEQUENCE</scope>
    <source>
        <strain evidence="1">CGMCC 1.15085</strain>
    </source>
</reference>
<reference evidence="1" key="1">
    <citation type="journal article" date="2014" name="Int. J. Syst. Evol. Microbiol.">
        <title>Complete genome sequence of Corynebacterium casei LMG S-19264T (=DSM 44701T), isolated from a smear-ripened cheese.</title>
        <authorList>
            <consortium name="US DOE Joint Genome Institute (JGI-PGF)"/>
            <person name="Walter F."/>
            <person name="Albersmeier A."/>
            <person name="Kalinowski J."/>
            <person name="Ruckert C."/>
        </authorList>
    </citation>
    <scope>NUCLEOTIDE SEQUENCE</scope>
    <source>
        <strain evidence="1">CGMCC 1.15085</strain>
    </source>
</reference>
<comment type="caution">
    <text evidence="1">The sequence shown here is derived from an EMBL/GenBank/DDBJ whole genome shotgun (WGS) entry which is preliminary data.</text>
</comment>
<dbReference type="AlphaFoldDB" id="A0A916TBH0"/>